<evidence type="ECO:0000313" key="2">
    <source>
        <dbReference type="EMBL" id="SMP23037.1"/>
    </source>
</evidence>
<organism evidence="2 3">
    <name type="scientific">Laceyella tengchongensis</name>
    <dbReference type="NCBI Taxonomy" id="574699"/>
    <lineage>
        <taxon>Bacteria</taxon>
        <taxon>Bacillati</taxon>
        <taxon>Bacillota</taxon>
        <taxon>Bacilli</taxon>
        <taxon>Bacillales</taxon>
        <taxon>Thermoactinomycetaceae</taxon>
        <taxon>Laceyella</taxon>
    </lineage>
</organism>
<proteinExistence type="predicted"/>
<gene>
    <name evidence="2" type="ORF">SAMN06265361_104138</name>
</gene>
<comment type="caution">
    <text evidence="2">The sequence shown here is derived from an EMBL/GenBank/DDBJ whole genome shotgun (WGS) entry which is preliminary data.</text>
</comment>
<dbReference type="Proteomes" id="UP001157946">
    <property type="component" value="Unassembled WGS sequence"/>
</dbReference>
<dbReference type="AlphaFoldDB" id="A0AA45WQ10"/>
<dbReference type="EMBL" id="FXTU01000004">
    <property type="protein sequence ID" value="SMP23037.1"/>
    <property type="molecule type" value="Genomic_DNA"/>
</dbReference>
<accession>A0AA45WQ10</accession>
<evidence type="ECO:0000313" key="3">
    <source>
        <dbReference type="Proteomes" id="UP001157946"/>
    </source>
</evidence>
<sequence length="679" mass="78170">MTTMKLNECLKQLYDELEELSITYAPHRKVQEEHEILFADEFPIPTNGLMLTHWGTEVGSTTEFVRELPSLELRRHLPVKQLQFFFADLSPDACLAFVLFYCRHQGVDAQEFPLEWLDYSIRWEMGDVKTTGKPFESWGCLHSALAYASYVTEEQLHATGEMAVRIDPEHVQRGLLSCLYLVILLLLEEVAPYEVPELDHIEEYNAAITHLRLEYQKYLQGLKNATVTQLELPVIHANRTVLVDAFITRENTNIGLLKSFLIHDEERTWLQSGFQFIAIYRPDLKGTGRDMVIQVDPTMNLHLQDLWRKLEEMEDERWGGERPCDQPLVPERSPANRPWMASNENMTALFAPRQLDDGTMGSKLEWAEVVGAIWELYNPANSIKVNPYLADGSIGAACNIYECEPIYHNGKVFIAAKWNSLGKQQVFVSSPTMQRYLAVCASGTYQNRVPPIHPLPPKHSFDFIELPCGYALIHPGGILILDDWNSEPLDFALYAGEVKKLVDRVNTFQRIREECAEVMESVEELLRQNQTLSGKKLMELNRWITVKKVEIRNKILATMPSSVDYYLDRFRETVKKRWGLGTQLNELYNTVSELENIIKSHSELRAGRLINLITIFGFPMALFSGLFEIVFEDLPSPKWWGIHWVGLGLFVILSAVSVLALNRYVRKGVKQEKQWMMRQ</sequence>
<feature type="transmembrane region" description="Helical" evidence="1">
    <location>
        <begin position="609"/>
        <end position="630"/>
    </location>
</feature>
<evidence type="ECO:0000256" key="1">
    <source>
        <dbReference type="SAM" id="Phobius"/>
    </source>
</evidence>
<keyword evidence="1" id="KW-0812">Transmembrane</keyword>
<name>A0AA45WQ10_9BACL</name>
<feature type="transmembrane region" description="Helical" evidence="1">
    <location>
        <begin position="642"/>
        <end position="661"/>
    </location>
</feature>
<keyword evidence="1" id="KW-0472">Membrane</keyword>
<dbReference type="RefSeq" id="WP_284724373.1">
    <property type="nucleotide sequence ID" value="NZ_FXTU01000004.1"/>
</dbReference>
<reference evidence="2" key="1">
    <citation type="submission" date="2017-05" db="EMBL/GenBank/DDBJ databases">
        <authorList>
            <person name="Varghese N."/>
            <person name="Submissions S."/>
        </authorList>
    </citation>
    <scope>NUCLEOTIDE SEQUENCE</scope>
    <source>
        <strain evidence="2">DSM 45262</strain>
    </source>
</reference>
<keyword evidence="1" id="KW-1133">Transmembrane helix</keyword>
<protein>
    <submittedName>
        <fullName evidence="2">Uncharacterized protein</fullName>
    </submittedName>
</protein>
<keyword evidence="3" id="KW-1185">Reference proteome</keyword>